<feature type="compositionally biased region" description="Basic and acidic residues" evidence="1">
    <location>
        <begin position="9"/>
        <end position="37"/>
    </location>
</feature>
<reference evidence="2 3" key="1">
    <citation type="journal article" date="2021" name="Elife">
        <title>Chloroplast acquisition without the gene transfer in kleptoplastic sea slugs, Plakobranchus ocellatus.</title>
        <authorList>
            <person name="Maeda T."/>
            <person name="Takahashi S."/>
            <person name="Yoshida T."/>
            <person name="Shimamura S."/>
            <person name="Takaki Y."/>
            <person name="Nagai Y."/>
            <person name="Toyoda A."/>
            <person name="Suzuki Y."/>
            <person name="Arimoto A."/>
            <person name="Ishii H."/>
            <person name="Satoh N."/>
            <person name="Nishiyama T."/>
            <person name="Hasebe M."/>
            <person name="Maruyama T."/>
            <person name="Minagawa J."/>
            <person name="Obokata J."/>
            <person name="Shigenobu S."/>
        </authorList>
    </citation>
    <scope>NUCLEOTIDE SEQUENCE [LARGE SCALE GENOMIC DNA]</scope>
</reference>
<dbReference type="AlphaFoldDB" id="A0AAV4CJP4"/>
<proteinExistence type="predicted"/>
<evidence type="ECO:0000256" key="1">
    <source>
        <dbReference type="SAM" id="MobiDB-lite"/>
    </source>
</evidence>
<dbReference type="EMBL" id="BLXT01006544">
    <property type="protein sequence ID" value="GFO32060.1"/>
    <property type="molecule type" value="Genomic_DNA"/>
</dbReference>
<name>A0AAV4CJP4_9GAST</name>
<evidence type="ECO:0000313" key="2">
    <source>
        <dbReference type="EMBL" id="GFO32060.1"/>
    </source>
</evidence>
<feature type="region of interest" description="Disordered" evidence="1">
    <location>
        <begin position="1"/>
        <end position="82"/>
    </location>
</feature>
<gene>
    <name evidence="2" type="ORF">PoB_005856500</name>
</gene>
<sequence>MRGYVGRSGVEEVRKDVTCGEVSGGRRGERSPQKGEKLSGPPSGQFAGGGARTHVLDTSGRSKDEEEKEKKTDSLPQSISGLLTPEVGWCKTRYRNLCN</sequence>
<feature type="compositionally biased region" description="Basic and acidic residues" evidence="1">
    <location>
        <begin position="60"/>
        <end position="73"/>
    </location>
</feature>
<organism evidence="2 3">
    <name type="scientific">Plakobranchus ocellatus</name>
    <dbReference type="NCBI Taxonomy" id="259542"/>
    <lineage>
        <taxon>Eukaryota</taxon>
        <taxon>Metazoa</taxon>
        <taxon>Spiralia</taxon>
        <taxon>Lophotrochozoa</taxon>
        <taxon>Mollusca</taxon>
        <taxon>Gastropoda</taxon>
        <taxon>Heterobranchia</taxon>
        <taxon>Euthyneura</taxon>
        <taxon>Panpulmonata</taxon>
        <taxon>Sacoglossa</taxon>
        <taxon>Placobranchoidea</taxon>
        <taxon>Plakobranchidae</taxon>
        <taxon>Plakobranchus</taxon>
    </lineage>
</organism>
<keyword evidence="3" id="KW-1185">Reference proteome</keyword>
<evidence type="ECO:0000313" key="3">
    <source>
        <dbReference type="Proteomes" id="UP000735302"/>
    </source>
</evidence>
<comment type="caution">
    <text evidence="2">The sequence shown here is derived from an EMBL/GenBank/DDBJ whole genome shotgun (WGS) entry which is preliminary data.</text>
</comment>
<protein>
    <submittedName>
        <fullName evidence="2">Uncharacterized protein</fullName>
    </submittedName>
</protein>
<accession>A0AAV4CJP4</accession>
<dbReference type="Proteomes" id="UP000735302">
    <property type="component" value="Unassembled WGS sequence"/>
</dbReference>